<accession>A0A5M3MRE2</accession>
<feature type="transmembrane region" description="Helical" evidence="1">
    <location>
        <begin position="22"/>
        <end position="47"/>
    </location>
</feature>
<evidence type="ECO:0000256" key="1">
    <source>
        <dbReference type="SAM" id="Phobius"/>
    </source>
</evidence>
<keyword evidence="3" id="KW-1185">Reference proteome</keyword>
<evidence type="ECO:0000313" key="2">
    <source>
        <dbReference type="EMBL" id="EIW81660.1"/>
    </source>
</evidence>
<keyword evidence="1" id="KW-1133">Transmembrane helix</keyword>
<keyword evidence="1" id="KW-0472">Membrane</keyword>
<feature type="transmembrane region" description="Helical" evidence="1">
    <location>
        <begin position="137"/>
        <end position="161"/>
    </location>
</feature>
<gene>
    <name evidence="2" type="ORF">CONPUDRAFT_81455</name>
</gene>
<dbReference type="Proteomes" id="UP000053558">
    <property type="component" value="Unassembled WGS sequence"/>
</dbReference>
<feature type="transmembrane region" description="Helical" evidence="1">
    <location>
        <begin position="96"/>
        <end position="117"/>
    </location>
</feature>
<dbReference type="KEGG" id="cput:CONPUDRAFT_81455"/>
<dbReference type="RefSeq" id="XP_007767515.1">
    <property type="nucleotide sequence ID" value="XM_007769325.1"/>
</dbReference>
<evidence type="ECO:0000313" key="3">
    <source>
        <dbReference type="Proteomes" id="UP000053558"/>
    </source>
</evidence>
<dbReference type="AlphaFoldDB" id="A0A5M3MRE2"/>
<dbReference type="OrthoDB" id="3346251at2759"/>
<feature type="transmembrane region" description="Helical" evidence="1">
    <location>
        <begin position="53"/>
        <end position="76"/>
    </location>
</feature>
<dbReference type="EMBL" id="JH711577">
    <property type="protein sequence ID" value="EIW81660.1"/>
    <property type="molecule type" value="Genomic_DNA"/>
</dbReference>
<proteinExistence type="predicted"/>
<sequence>MSLQVLYDSQISLKSPLSSVKVMFICVRYGTIIVNIINAMAMLVTGLSTQACYVLVNVFNWLPITEGVSVTVIIALRTRALYNGKTRMVTFLKCAAMLNILIGIAVCILFTCTIQISSSPEFAEEPCLSRVALSPTAMGVAILGFANLAWYNLTIFVMTSVECVKLLRMKRTRLVWQILRDSVGYYVIIEALTITNLVTYGTIIHTRPGLEELFPVPARVLQAIFISRILVRLRRTADKMGDPSMLVQDFSMYEMADVGLALR</sequence>
<reference evidence="3" key="1">
    <citation type="journal article" date="2012" name="Science">
        <title>The Paleozoic origin of enzymatic lignin decomposition reconstructed from 31 fungal genomes.</title>
        <authorList>
            <person name="Floudas D."/>
            <person name="Binder M."/>
            <person name="Riley R."/>
            <person name="Barry K."/>
            <person name="Blanchette R.A."/>
            <person name="Henrissat B."/>
            <person name="Martinez A.T."/>
            <person name="Otillar R."/>
            <person name="Spatafora J.W."/>
            <person name="Yadav J.S."/>
            <person name="Aerts A."/>
            <person name="Benoit I."/>
            <person name="Boyd A."/>
            <person name="Carlson A."/>
            <person name="Copeland A."/>
            <person name="Coutinho P.M."/>
            <person name="de Vries R.P."/>
            <person name="Ferreira P."/>
            <person name="Findley K."/>
            <person name="Foster B."/>
            <person name="Gaskell J."/>
            <person name="Glotzer D."/>
            <person name="Gorecki P."/>
            <person name="Heitman J."/>
            <person name="Hesse C."/>
            <person name="Hori C."/>
            <person name="Igarashi K."/>
            <person name="Jurgens J.A."/>
            <person name="Kallen N."/>
            <person name="Kersten P."/>
            <person name="Kohler A."/>
            <person name="Kuees U."/>
            <person name="Kumar T.K.A."/>
            <person name="Kuo A."/>
            <person name="LaButti K."/>
            <person name="Larrondo L.F."/>
            <person name="Lindquist E."/>
            <person name="Ling A."/>
            <person name="Lombard V."/>
            <person name="Lucas S."/>
            <person name="Lundell T."/>
            <person name="Martin R."/>
            <person name="McLaughlin D.J."/>
            <person name="Morgenstern I."/>
            <person name="Morin E."/>
            <person name="Murat C."/>
            <person name="Nagy L.G."/>
            <person name="Nolan M."/>
            <person name="Ohm R.A."/>
            <person name="Patyshakuliyeva A."/>
            <person name="Rokas A."/>
            <person name="Ruiz-Duenas F.J."/>
            <person name="Sabat G."/>
            <person name="Salamov A."/>
            <person name="Samejima M."/>
            <person name="Schmutz J."/>
            <person name="Slot J.C."/>
            <person name="St John F."/>
            <person name="Stenlid J."/>
            <person name="Sun H."/>
            <person name="Sun S."/>
            <person name="Syed K."/>
            <person name="Tsang A."/>
            <person name="Wiebenga A."/>
            <person name="Young D."/>
            <person name="Pisabarro A."/>
            <person name="Eastwood D.C."/>
            <person name="Martin F."/>
            <person name="Cullen D."/>
            <person name="Grigoriev I.V."/>
            <person name="Hibbett D.S."/>
        </authorList>
    </citation>
    <scope>NUCLEOTIDE SEQUENCE [LARGE SCALE GENOMIC DNA]</scope>
    <source>
        <strain evidence="3">RWD-64-598 SS2</strain>
    </source>
</reference>
<dbReference type="GeneID" id="19210244"/>
<evidence type="ECO:0008006" key="4">
    <source>
        <dbReference type="Google" id="ProtNLM"/>
    </source>
</evidence>
<comment type="caution">
    <text evidence="2">The sequence shown here is derived from an EMBL/GenBank/DDBJ whole genome shotgun (WGS) entry which is preliminary data.</text>
</comment>
<feature type="transmembrane region" description="Helical" evidence="1">
    <location>
        <begin position="182"/>
        <end position="201"/>
    </location>
</feature>
<protein>
    <recommendedName>
        <fullName evidence="4">G-protein coupled receptors family 1 profile domain-containing protein</fullName>
    </recommendedName>
</protein>
<organism evidence="2 3">
    <name type="scientific">Coniophora puteana (strain RWD-64-598)</name>
    <name type="common">Brown rot fungus</name>
    <dbReference type="NCBI Taxonomy" id="741705"/>
    <lineage>
        <taxon>Eukaryota</taxon>
        <taxon>Fungi</taxon>
        <taxon>Dikarya</taxon>
        <taxon>Basidiomycota</taxon>
        <taxon>Agaricomycotina</taxon>
        <taxon>Agaricomycetes</taxon>
        <taxon>Agaricomycetidae</taxon>
        <taxon>Boletales</taxon>
        <taxon>Coniophorineae</taxon>
        <taxon>Coniophoraceae</taxon>
        <taxon>Coniophora</taxon>
    </lineage>
</organism>
<keyword evidence="1" id="KW-0812">Transmembrane</keyword>
<feature type="transmembrane region" description="Helical" evidence="1">
    <location>
        <begin position="213"/>
        <end position="231"/>
    </location>
</feature>
<name>A0A5M3MRE2_CONPW</name>